<evidence type="ECO:0000313" key="2">
    <source>
        <dbReference type="EMBL" id="KAK3942900.1"/>
    </source>
</evidence>
<comment type="caution">
    <text evidence="2">The sequence shown here is derived from an EMBL/GenBank/DDBJ whole genome shotgun (WGS) entry which is preliminary data.</text>
</comment>
<organism evidence="2 3">
    <name type="scientific">Diplogelasinospora grovesii</name>
    <dbReference type="NCBI Taxonomy" id="303347"/>
    <lineage>
        <taxon>Eukaryota</taxon>
        <taxon>Fungi</taxon>
        <taxon>Dikarya</taxon>
        <taxon>Ascomycota</taxon>
        <taxon>Pezizomycotina</taxon>
        <taxon>Sordariomycetes</taxon>
        <taxon>Sordariomycetidae</taxon>
        <taxon>Sordariales</taxon>
        <taxon>Diplogelasinosporaceae</taxon>
        <taxon>Diplogelasinospora</taxon>
    </lineage>
</organism>
<dbReference type="Gene3D" id="1.10.530.10">
    <property type="match status" value="1"/>
</dbReference>
<feature type="compositionally biased region" description="Low complexity" evidence="1">
    <location>
        <begin position="45"/>
        <end position="59"/>
    </location>
</feature>
<accession>A0AAN6NCG7</accession>
<dbReference type="Proteomes" id="UP001303473">
    <property type="component" value="Unassembled WGS sequence"/>
</dbReference>
<name>A0AAN6NCG7_9PEZI</name>
<keyword evidence="3" id="KW-1185">Reference proteome</keyword>
<protein>
    <submittedName>
        <fullName evidence="2">Uncharacterized protein</fullName>
    </submittedName>
</protein>
<feature type="region of interest" description="Disordered" evidence="1">
    <location>
        <begin position="41"/>
        <end position="70"/>
    </location>
</feature>
<evidence type="ECO:0000313" key="3">
    <source>
        <dbReference type="Proteomes" id="UP001303473"/>
    </source>
</evidence>
<gene>
    <name evidence="2" type="ORF">QBC46DRAFT_379051</name>
</gene>
<sequence>MSDQNAKVTTPDDINSIKADIQSAATATGVDPQLVLATVMKEHNGGASPSGESGVSSPGLMQDFDYTHKS</sequence>
<dbReference type="EMBL" id="MU853770">
    <property type="protein sequence ID" value="KAK3942900.1"/>
    <property type="molecule type" value="Genomic_DNA"/>
</dbReference>
<reference evidence="3" key="1">
    <citation type="journal article" date="2023" name="Mol. Phylogenet. Evol.">
        <title>Genome-scale phylogeny and comparative genomics of the fungal order Sordariales.</title>
        <authorList>
            <person name="Hensen N."/>
            <person name="Bonometti L."/>
            <person name="Westerberg I."/>
            <person name="Brannstrom I.O."/>
            <person name="Guillou S."/>
            <person name="Cros-Aarteil S."/>
            <person name="Calhoun S."/>
            <person name="Haridas S."/>
            <person name="Kuo A."/>
            <person name="Mondo S."/>
            <person name="Pangilinan J."/>
            <person name="Riley R."/>
            <person name="LaButti K."/>
            <person name="Andreopoulos B."/>
            <person name="Lipzen A."/>
            <person name="Chen C."/>
            <person name="Yan M."/>
            <person name="Daum C."/>
            <person name="Ng V."/>
            <person name="Clum A."/>
            <person name="Steindorff A."/>
            <person name="Ohm R.A."/>
            <person name="Martin F."/>
            <person name="Silar P."/>
            <person name="Natvig D.O."/>
            <person name="Lalanne C."/>
            <person name="Gautier V."/>
            <person name="Ament-Velasquez S.L."/>
            <person name="Kruys A."/>
            <person name="Hutchinson M.I."/>
            <person name="Powell A.J."/>
            <person name="Barry K."/>
            <person name="Miller A.N."/>
            <person name="Grigoriev I.V."/>
            <person name="Debuchy R."/>
            <person name="Gladieux P."/>
            <person name="Hiltunen Thoren M."/>
            <person name="Johannesson H."/>
        </authorList>
    </citation>
    <scope>NUCLEOTIDE SEQUENCE [LARGE SCALE GENOMIC DNA]</scope>
    <source>
        <strain evidence="3">CBS 340.73</strain>
    </source>
</reference>
<dbReference type="AlphaFoldDB" id="A0AAN6NCG7"/>
<proteinExistence type="predicted"/>
<evidence type="ECO:0000256" key="1">
    <source>
        <dbReference type="SAM" id="MobiDB-lite"/>
    </source>
</evidence>